<proteinExistence type="predicted"/>
<feature type="region of interest" description="Disordered" evidence="1">
    <location>
        <begin position="56"/>
        <end position="81"/>
    </location>
</feature>
<protein>
    <submittedName>
        <fullName evidence="2">Uncharacterized protein</fullName>
    </submittedName>
</protein>
<keyword evidence="3" id="KW-1185">Reference proteome</keyword>
<dbReference type="AlphaFoldDB" id="A0AAV4XCU4"/>
<name>A0AAV4XCU4_CAEEX</name>
<feature type="compositionally biased region" description="Polar residues" evidence="1">
    <location>
        <begin position="1"/>
        <end position="13"/>
    </location>
</feature>
<feature type="region of interest" description="Disordered" evidence="1">
    <location>
        <begin position="1"/>
        <end position="25"/>
    </location>
</feature>
<comment type="caution">
    <text evidence="2">The sequence shown here is derived from an EMBL/GenBank/DDBJ whole genome shotgun (WGS) entry which is preliminary data.</text>
</comment>
<evidence type="ECO:0000256" key="1">
    <source>
        <dbReference type="SAM" id="MobiDB-lite"/>
    </source>
</evidence>
<organism evidence="2 3">
    <name type="scientific">Caerostris extrusa</name>
    <name type="common">Bark spider</name>
    <name type="synonym">Caerostris bankana</name>
    <dbReference type="NCBI Taxonomy" id="172846"/>
    <lineage>
        <taxon>Eukaryota</taxon>
        <taxon>Metazoa</taxon>
        <taxon>Ecdysozoa</taxon>
        <taxon>Arthropoda</taxon>
        <taxon>Chelicerata</taxon>
        <taxon>Arachnida</taxon>
        <taxon>Araneae</taxon>
        <taxon>Araneomorphae</taxon>
        <taxon>Entelegynae</taxon>
        <taxon>Araneoidea</taxon>
        <taxon>Araneidae</taxon>
        <taxon>Caerostris</taxon>
    </lineage>
</organism>
<dbReference type="Proteomes" id="UP001054945">
    <property type="component" value="Unassembled WGS sequence"/>
</dbReference>
<evidence type="ECO:0000313" key="2">
    <source>
        <dbReference type="EMBL" id="GIY92258.1"/>
    </source>
</evidence>
<accession>A0AAV4XCU4</accession>
<gene>
    <name evidence="2" type="ORF">CEXT_253921</name>
</gene>
<reference evidence="2 3" key="1">
    <citation type="submission" date="2021-06" db="EMBL/GenBank/DDBJ databases">
        <title>Caerostris extrusa draft genome.</title>
        <authorList>
            <person name="Kono N."/>
            <person name="Arakawa K."/>
        </authorList>
    </citation>
    <scope>NUCLEOTIDE SEQUENCE [LARGE SCALE GENOMIC DNA]</scope>
</reference>
<evidence type="ECO:0000313" key="3">
    <source>
        <dbReference type="Proteomes" id="UP001054945"/>
    </source>
</evidence>
<sequence length="193" mass="22620">MSQNENQYLMNRNDSQRHKTTPTESRLLKTKTQQWYLQELFLKYFIDYKAKNTMKRNTTTERQRKANKNVQNNKDNCGGQAFDTSSLTDDWSTLRSNIHRQRTKLLLYTRFKRRCPAFCFTGVSIYWWHHVFMKGKAICLFIPRTVWIRRGASITLSDGVNISSRIDVTVASLTLLDFTGFSFSAQFLGGLLH</sequence>
<dbReference type="EMBL" id="BPLR01017514">
    <property type="protein sequence ID" value="GIY92258.1"/>
    <property type="molecule type" value="Genomic_DNA"/>
</dbReference>